<proteinExistence type="predicted"/>
<accession>A0A7X4KQ52</accession>
<feature type="chain" id="PRO_5031513222" evidence="1">
    <location>
        <begin position="22"/>
        <end position="143"/>
    </location>
</feature>
<name>A0A7X4KQ52_9BURK</name>
<dbReference type="AlphaFoldDB" id="A0A7X4KQ52"/>
<keyword evidence="1" id="KW-0732">Signal</keyword>
<evidence type="ECO:0000313" key="3">
    <source>
        <dbReference type="Proteomes" id="UP000450676"/>
    </source>
</evidence>
<dbReference type="Proteomes" id="UP000450676">
    <property type="component" value="Unassembled WGS sequence"/>
</dbReference>
<dbReference type="NCBIfam" id="NF042415">
    <property type="entry name" value="STY0301_fam"/>
    <property type="match status" value="1"/>
</dbReference>
<protein>
    <submittedName>
        <fullName evidence="2">Uncharacterized protein</fullName>
    </submittedName>
</protein>
<keyword evidence="3" id="KW-1185">Reference proteome</keyword>
<evidence type="ECO:0000313" key="2">
    <source>
        <dbReference type="EMBL" id="MYN10570.1"/>
    </source>
</evidence>
<dbReference type="EMBL" id="WWCU01000040">
    <property type="protein sequence ID" value="MYN10570.1"/>
    <property type="molecule type" value="Genomic_DNA"/>
</dbReference>
<gene>
    <name evidence="2" type="ORF">GTP77_24950</name>
</gene>
<reference evidence="2 3" key="1">
    <citation type="submission" date="2019-12" db="EMBL/GenBank/DDBJ databases">
        <title>Novel species isolated from a subtropical stream in China.</title>
        <authorList>
            <person name="Lu H."/>
        </authorList>
    </citation>
    <scope>NUCLEOTIDE SEQUENCE [LARGE SCALE GENOMIC DNA]</scope>
    <source>
        <strain evidence="2 3">FT127W</strain>
    </source>
</reference>
<dbReference type="InterPro" id="IPR049973">
    <property type="entry name" value="STY0301-like"/>
</dbReference>
<sequence length="143" mass="16035">MKYLLSLGVFTAMLRPCLAFATPIPLDCPHALVVDQTVTSPHEGWEALQDAGLAQPSLTNIAVYTGHPSRLGSLIPVSRRIGRKEVHTWQLPDDPERYWIACVYDNSRILLIKPLPKETHRCTQTDKLLSNGRRNGIESFVCE</sequence>
<organism evidence="2 3">
    <name type="scientific">Pseudoduganella aquatica</name>
    <dbReference type="NCBI Taxonomy" id="2660641"/>
    <lineage>
        <taxon>Bacteria</taxon>
        <taxon>Pseudomonadati</taxon>
        <taxon>Pseudomonadota</taxon>
        <taxon>Betaproteobacteria</taxon>
        <taxon>Burkholderiales</taxon>
        <taxon>Oxalobacteraceae</taxon>
        <taxon>Telluria group</taxon>
        <taxon>Pseudoduganella</taxon>
    </lineage>
</organism>
<dbReference type="RefSeq" id="WP_161074858.1">
    <property type="nucleotide sequence ID" value="NZ_CP086370.1"/>
</dbReference>
<comment type="caution">
    <text evidence="2">The sequence shown here is derived from an EMBL/GenBank/DDBJ whole genome shotgun (WGS) entry which is preliminary data.</text>
</comment>
<evidence type="ECO:0000256" key="1">
    <source>
        <dbReference type="SAM" id="SignalP"/>
    </source>
</evidence>
<feature type="signal peptide" evidence="1">
    <location>
        <begin position="1"/>
        <end position="21"/>
    </location>
</feature>